<accession>S7RCL4</accession>
<keyword evidence="3" id="KW-1185">Reference proteome</keyword>
<dbReference type="RefSeq" id="XP_007869819.1">
    <property type="nucleotide sequence ID" value="XM_007871628.1"/>
</dbReference>
<dbReference type="HOGENOM" id="CLU_436805_0_0_1"/>
<feature type="region of interest" description="Disordered" evidence="1">
    <location>
        <begin position="529"/>
        <end position="565"/>
    </location>
</feature>
<proteinExistence type="predicted"/>
<dbReference type="eggNOG" id="ENOG502QUCG">
    <property type="taxonomic scope" value="Eukaryota"/>
</dbReference>
<evidence type="ECO:0000313" key="2">
    <source>
        <dbReference type="EMBL" id="EPQ51950.1"/>
    </source>
</evidence>
<protein>
    <submittedName>
        <fullName evidence="2">Uncharacterized protein</fullName>
    </submittedName>
</protein>
<dbReference type="AlphaFoldDB" id="S7RCL4"/>
<evidence type="ECO:0000313" key="3">
    <source>
        <dbReference type="Proteomes" id="UP000030669"/>
    </source>
</evidence>
<dbReference type="GeneID" id="19300916"/>
<dbReference type="OrthoDB" id="2922289at2759"/>
<dbReference type="KEGG" id="gtr:GLOTRDRAFT_123057"/>
<dbReference type="Proteomes" id="UP000030669">
    <property type="component" value="Unassembled WGS sequence"/>
</dbReference>
<name>S7RCL4_GLOTA</name>
<dbReference type="EMBL" id="KB469309">
    <property type="protein sequence ID" value="EPQ51950.1"/>
    <property type="molecule type" value="Genomic_DNA"/>
</dbReference>
<evidence type="ECO:0000256" key="1">
    <source>
        <dbReference type="SAM" id="MobiDB-lite"/>
    </source>
</evidence>
<reference evidence="2 3" key="1">
    <citation type="journal article" date="2012" name="Science">
        <title>The Paleozoic origin of enzymatic lignin decomposition reconstructed from 31 fungal genomes.</title>
        <authorList>
            <person name="Floudas D."/>
            <person name="Binder M."/>
            <person name="Riley R."/>
            <person name="Barry K."/>
            <person name="Blanchette R.A."/>
            <person name="Henrissat B."/>
            <person name="Martinez A.T."/>
            <person name="Otillar R."/>
            <person name="Spatafora J.W."/>
            <person name="Yadav J.S."/>
            <person name="Aerts A."/>
            <person name="Benoit I."/>
            <person name="Boyd A."/>
            <person name="Carlson A."/>
            <person name="Copeland A."/>
            <person name="Coutinho P.M."/>
            <person name="de Vries R.P."/>
            <person name="Ferreira P."/>
            <person name="Findley K."/>
            <person name="Foster B."/>
            <person name="Gaskell J."/>
            <person name="Glotzer D."/>
            <person name="Gorecki P."/>
            <person name="Heitman J."/>
            <person name="Hesse C."/>
            <person name="Hori C."/>
            <person name="Igarashi K."/>
            <person name="Jurgens J.A."/>
            <person name="Kallen N."/>
            <person name="Kersten P."/>
            <person name="Kohler A."/>
            <person name="Kuees U."/>
            <person name="Kumar T.K.A."/>
            <person name="Kuo A."/>
            <person name="LaButti K."/>
            <person name="Larrondo L.F."/>
            <person name="Lindquist E."/>
            <person name="Ling A."/>
            <person name="Lombard V."/>
            <person name="Lucas S."/>
            <person name="Lundell T."/>
            <person name="Martin R."/>
            <person name="McLaughlin D.J."/>
            <person name="Morgenstern I."/>
            <person name="Morin E."/>
            <person name="Murat C."/>
            <person name="Nagy L.G."/>
            <person name="Nolan M."/>
            <person name="Ohm R.A."/>
            <person name="Patyshakuliyeva A."/>
            <person name="Rokas A."/>
            <person name="Ruiz-Duenas F.J."/>
            <person name="Sabat G."/>
            <person name="Salamov A."/>
            <person name="Samejima M."/>
            <person name="Schmutz J."/>
            <person name="Slot J.C."/>
            <person name="St John F."/>
            <person name="Stenlid J."/>
            <person name="Sun H."/>
            <person name="Sun S."/>
            <person name="Syed K."/>
            <person name="Tsang A."/>
            <person name="Wiebenga A."/>
            <person name="Young D."/>
            <person name="Pisabarro A."/>
            <person name="Eastwood D.C."/>
            <person name="Martin F."/>
            <person name="Cullen D."/>
            <person name="Grigoriev I.V."/>
            <person name="Hibbett D.S."/>
        </authorList>
    </citation>
    <scope>NUCLEOTIDE SEQUENCE [LARGE SCALE GENOMIC DNA]</scope>
    <source>
        <strain evidence="2 3">ATCC 11539</strain>
    </source>
</reference>
<feature type="region of interest" description="Disordered" evidence="1">
    <location>
        <begin position="588"/>
        <end position="607"/>
    </location>
</feature>
<dbReference type="OMA" id="NIVHETG"/>
<organism evidence="2 3">
    <name type="scientific">Gloeophyllum trabeum (strain ATCC 11539 / FP-39264 / Madison 617)</name>
    <name type="common">Brown rot fungus</name>
    <dbReference type="NCBI Taxonomy" id="670483"/>
    <lineage>
        <taxon>Eukaryota</taxon>
        <taxon>Fungi</taxon>
        <taxon>Dikarya</taxon>
        <taxon>Basidiomycota</taxon>
        <taxon>Agaricomycotina</taxon>
        <taxon>Agaricomycetes</taxon>
        <taxon>Gloeophyllales</taxon>
        <taxon>Gloeophyllaceae</taxon>
        <taxon>Gloeophyllum</taxon>
    </lineage>
</organism>
<gene>
    <name evidence="2" type="ORF">GLOTRDRAFT_123057</name>
</gene>
<feature type="compositionally biased region" description="Basic and acidic residues" evidence="1">
    <location>
        <begin position="550"/>
        <end position="561"/>
    </location>
</feature>
<sequence length="626" mass="70932">MATIYQQRAKRWNTNPWLAEWFSNTFEYCHNCPEGKQAFREESVVSAPAFNSVLSKFGPAEGRKVLNICTEKPTPRARSRYANAKGKARLFHLAGYVAEKNLCHPERVLPAVKRRRGESSTAWLADKVRDTMELQRTRPDIFVPGILRRGASTIPSPEILSKPGHYQEFHRTHDAIRSRMYIFTMSYMTWKDAAELFEDLARQGLTTASAIERAYRQDTKLMWRLVTCFAKADFLKGLLWGTFVQIVSWSDHFSKYFKRWRSQDGVAHVEPNVSYITKNGFNKSQLDELVFRSFCDSGHTGAFFENLSMLLEEDPTLTRKFDADVFDAMGDLAIVSEFIVNIRDSAFGQTLCKHMKSVLESDSLSVNDMFPFVCGIHPSKLSYPSVPPSDFWTAANVMVRAVANAWLQVTGSLDLWEPLHSLNISILDPGSNHTLPSVFDAFWTDIDLQLWEMAKALDWPGRTGSVAKKFGLLSPSDPNKPTFLRNLLIYMDVCEGEERKAQSTPAPAPVVDVPLAAPRESVAQSGHAFVKEMNVKGPKAKTRSAGQGKEPSRTQDHNKEEESLESFPLYLPPQFKLGRKVGKIFERLLDPDPETSPDENAPKKGQIRWGDFERVSLINESRYKGR</sequence>